<dbReference type="PANTHER" id="PTHR47690">
    <property type="entry name" value="GLUCOKINASE"/>
    <property type="match status" value="1"/>
</dbReference>
<dbReference type="InterPro" id="IPR050201">
    <property type="entry name" value="Bacterial_glucokinase"/>
</dbReference>
<dbReference type="Gene3D" id="3.30.420.40">
    <property type="match status" value="1"/>
</dbReference>
<dbReference type="GO" id="GO:0006096">
    <property type="term" value="P:glycolytic process"/>
    <property type="evidence" value="ECO:0007669"/>
    <property type="project" value="InterPro"/>
</dbReference>
<sequence>MLWPGTAHDTPEDSMSDTLPALVADIGGTNTRVALADGKVIREQSIRRFRNAEYNGIDEVLARYMAEEGISDVAGACVAAAGPLRHGAIVMTNLRDSDDRPWVIDAGRVSQATGADHVAILNDLQAQGQALGHIAPENLRPVVAGPVEAGGTMLVVGLGTGVNAAPVHETPWGRIVPPSECGHVNLPAQSDEDFRLVRFIEHLLDSRGETAHAGVEEVLSGRGLANLHSFAAAEAGGQSEAASAEVLAALAAGDATAAHAARLYTRIVAEMLADQALIHLPYGGIYLIGGMSLAMAPHFATFGLEAQFRKPRRIPLLQGEFAITVVADDYAALTGCAVYLENGGRG</sequence>
<dbReference type="SUPFAM" id="SSF53067">
    <property type="entry name" value="Actin-like ATPase domain"/>
    <property type="match status" value="1"/>
</dbReference>
<gene>
    <name evidence="5" type="primary">glk</name>
    <name evidence="5" type="ORF">GCM10011452_05130</name>
</gene>
<reference evidence="5" key="1">
    <citation type="journal article" date="2014" name="Int. J. Syst. Evol. Microbiol.">
        <title>Complete genome sequence of Corynebacterium casei LMG S-19264T (=DSM 44701T), isolated from a smear-ripened cheese.</title>
        <authorList>
            <consortium name="US DOE Joint Genome Institute (JGI-PGF)"/>
            <person name="Walter F."/>
            <person name="Albersmeier A."/>
            <person name="Kalinowski J."/>
            <person name="Ruckert C."/>
        </authorList>
    </citation>
    <scope>NUCLEOTIDE SEQUENCE</scope>
    <source>
        <strain evidence="5">KCTC 23714</strain>
    </source>
</reference>
<organism evidence="5 6">
    <name type="scientific">Gemmobacter lanyuensis</name>
    <dbReference type="NCBI Taxonomy" id="1054497"/>
    <lineage>
        <taxon>Bacteria</taxon>
        <taxon>Pseudomonadati</taxon>
        <taxon>Pseudomonadota</taxon>
        <taxon>Alphaproteobacteria</taxon>
        <taxon>Rhodobacterales</taxon>
        <taxon>Paracoccaceae</taxon>
        <taxon>Gemmobacter</taxon>
    </lineage>
</organism>
<accession>A0A918MHE3</accession>
<dbReference type="InterPro" id="IPR003836">
    <property type="entry name" value="Glucokinase"/>
</dbReference>
<feature type="transmembrane region" description="Helical" evidence="4">
    <location>
        <begin position="284"/>
        <end position="304"/>
    </location>
</feature>
<evidence type="ECO:0000256" key="3">
    <source>
        <dbReference type="RuleBase" id="RU004046"/>
    </source>
</evidence>
<evidence type="ECO:0000313" key="5">
    <source>
        <dbReference type="EMBL" id="GGW22225.1"/>
    </source>
</evidence>
<dbReference type="Proteomes" id="UP000628984">
    <property type="component" value="Unassembled WGS sequence"/>
</dbReference>
<dbReference type="AlphaFoldDB" id="A0A918MHE3"/>
<comment type="similarity">
    <text evidence="3">Belongs to the bacterial glucokinase family.</text>
</comment>
<evidence type="ECO:0000256" key="4">
    <source>
        <dbReference type="SAM" id="Phobius"/>
    </source>
</evidence>
<name>A0A918MHE3_9RHOB</name>
<evidence type="ECO:0000256" key="2">
    <source>
        <dbReference type="ARBA" id="ARBA00022777"/>
    </source>
</evidence>
<dbReference type="InterPro" id="IPR043129">
    <property type="entry name" value="ATPase_NBD"/>
</dbReference>
<dbReference type="GO" id="GO:0005524">
    <property type="term" value="F:ATP binding"/>
    <property type="evidence" value="ECO:0007669"/>
    <property type="project" value="InterPro"/>
</dbReference>
<protein>
    <submittedName>
        <fullName evidence="5">Glucokinase</fullName>
    </submittedName>
</protein>
<dbReference type="GO" id="GO:0004340">
    <property type="term" value="F:glucokinase activity"/>
    <property type="evidence" value="ECO:0007669"/>
    <property type="project" value="InterPro"/>
</dbReference>
<keyword evidence="6" id="KW-1185">Reference proteome</keyword>
<keyword evidence="1" id="KW-0808">Transferase</keyword>
<keyword evidence="4" id="KW-1133">Transmembrane helix</keyword>
<comment type="caution">
    <text evidence="5">The sequence shown here is derived from an EMBL/GenBank/DDBJ whole genome shotgun (WGS) entry which is preliminary data.</text>
</comment>
<proteinExistence type="inferred from homology"/>
<dbReference type="CDD" id="cd24008">
    <property type="entry name" value="ASKHA_NBD_GLK"/>
    <property type="match status" value="1"/>
</dbReference>
<keyword evidence="4" id="KW-0472">Membrane</keyword>
<reference evidence="5" key="2">
    <citation type="submission" date="2020-09" db="EMBL/GenBank/DDBJ databases">
        <authorList>
            <person name="Sun Q."/>
            <person name="Kim S."/>
        </authorList>
    </citation>
    <scope>NUCLEOTIDE SEQUENCE</scope>
    <source>
        <strain evidence="5">KCTC 23714</strain>
    </source>
</reference>
<evidence type="ECO:0000256" key="1">
    <source>
        <dbReference type="ARBA" id="ARBA00022679"/>
    </source>
</evidence>
<dbReference type="EMBL" id="BMYQ01000001">
    <property type="protein sequence ID" value="GGW22225.1"/>
    <property type="molecule type" value="Genomic_DNA"/>
</dbReference>
<dbReference type="Gene3D" id="3.40.367.20">
    <property type="match status" value="1"/>
</dbReference>
<evidence type="ECO:0000313" key="6">
    <source>
        <dbReference type="Proteomes" id="UP000628984"/>
    </source>
</evidence>
<dbReference type="Pfam" id="PF02685">
    <property type="entry name" value="Glucokinase"/>
    <property type="match status" value="1"/>
</dbReference>
<dbReference type="GO" id="GO:0005829">
    <property type="term" value="C:cytosol"/>
    <property type="evidence" value="ECO:0007669"/>
    <property type="project" value="TreeGrafter"/>
</dbReference>
<keyword evidence="2" id="KW-0418">Kinase</keyword>
<dbReference type="GO" id="GO:0005536">
    <property type="term" value="F:D-glucose binding"/>
    <property type="evidence" value="ECO:0007669"/>
    <property type="project" value="InterPro"/>
</dbReference>
<dbReference type="PANTHER" id="PTHR47690:SF1">
    <property type="entry name" value="GLUCOKINASE"/>
    <property type="match status" value="1"/>
</dbReference>
<keyword evidence="4" id="KW-0812">Transmembrane</keyword>